<accession>A0ABP9VEH0</accession>
<evidence type="ECO:0000313" key="3">
    <source>
        <dbReference type="Proteomes" id="UP001458946"/>
    </source>
</evidence>
<keyword evidence="1" id="KW-1133">Transmembrane helix</keyword>
<evidence type="ECO:0000313" key="2">
    <source>
        <dbReference type="EMBL" id="GAA5502625.1"/>
    </source>
</evidence>
<keyword evidence="1" id="KW-0472">Membrane</keyword>
<keyword evidence="3" id="KW-1185">Reference proteome</keyword>
<proteinExistence type="predicted"/>
<comment type="caution">
    <text evidence="2">The sequence shown here is derived from an EMBL/GenBank/DDBJ whole genome shotgun (WGS) entry which is preliminary data.</text>
</comment>
<organism evidence="2 3">
    <name type="scientific">Deinococcus xinjiangensis</name>
    <dbReference type="NCBI Taxonomy" id="457454"/>
    <lineage>
        <taxon>Bacteria</taxon>
        <taxon>Thermotogati</taxon>
        <taxon>Deinococcota</taxon>
        <taxon>Deinococci</taxon>
        <taxon>Deinococcales</taxon>
        <taxon>Deinococcaceae</taxon>
        <taxon>Deinococcus</taxon>
    </lineage>
</organism>
<gene>
    <name evidence="2" type="ORF">Dxin01_02369</name>
</gene>
<keyword evidence="1" id="KW-0812">Transmembrane</keyword>
<reference evidence="2 3" key="1">
    <citation type="submission" date="2024-02" db="EMBL/GenBank/DDBJ databases">
        <title>Deinococcus xinjiangensis NBRC 107630.</title>
        <authorList>
            <person name="Ichikawa N."/>
            <person name="Katano-Makiyama Y."/>
            <person name="Hidaka K."/>
        </authorList>
    </citation>
    <scope>NUCLEOTIDE SEQUENCE [LARGE SCALE GENOMIC DNA]</scope>
    <source>
        <strain evidence="2 3">NBRC 107630</strain>
    </source>
</reference>
<dbReference type="EMBL" id="BAABRN010000026">
    <property type="protein sequence ID" value="GAA5502625.1"/>
    <property type="molecule type" value="Genomic_DNA"/>
</dbReference>
<evidence type="ECO:0000256" key="1">
    <source>
        <dbReference type="SAM" id="Phobius"/>
    </source>
</evidence>
<protein>
    <submittedName>
        <fullName evidence="2">Uncharacterized protein</fullName>
    </submittedName>
</protein>
<dbReference type="Proteomes" id="UP001458946">
    <property type="component" value="Unassembled WGS sequence"/>
</dbReference>
<name>A0ABP9VEH0_9DEIO</name>
<feature type="transmembrane region" description="Helical" evidence="1">
    <location>
        <begin position="20"/>
        <end position="41"/>
    </location>
</feature>
<sequence>MLEWFFNPTSADLGKAIKETFWWLGGLFLGVVLVIRGCVLLNSASKITDSQNS</sequence>